<dbReference type="PANTHER" id="PTHR25462">
    <property type="entry name" value="BONUS, ISOFORM C-RELATED"/>
    <property type="match status" value="1"/>
</dbReference>
<evidence type="ECO:0000256" key="2">
    <source>
        <dbReference type="ARBA" id="ARBA00022771"/>
    </source>
</evidence>
<dbReference type="PANTHER" id="PTHR25462:SF296">
    <property type="entry name" value="MEIOTIC P26, ISOFORM F"/>
    <property type="match status" value="1"/>
</dbReference>
<evidence type="ECO:0000256" key="1">
    <source>
        <dbReference type="ARBA" id="ARBA00022723"/>
    </source>
</evidence>
<reference evidence="8" key="1">
    <citation type="submission" date="2021-01" db="UniProtKB">
        <authorList>
            <consortium name="EnsemblMetazoa"/>
        </authorList>
    </citation>
    <scope>IDENTIFICATION</scope>
</reference>
<organism evidence="8 9">
    <name type="scientific">Clytia hemisphaerica</name>
    <dbReference type="NCBI Taxonomy" id="252671"/>
    <lineage>
        <taxon>Eukaryota</taxon>
        <taxon>Metazoa</taxon>
        <taxon>Cnidaria</taxon>
        <taxon>Hydrozoa</taxon>
        <taxon>Hydroidolina</taxon>
        <taxon>Leptothecata</taxon>
        <taxon>Obeliida</taxon>
        <taxon>Clytiidae</taxon>
        <taxon>Clytia</taxon>
    </lineage>
</organism>
<evidence type="ECO:0000256" key="3">
    <source>
        <dbReference type="ARBA" id="ARBA00022833"/>
    </source>
</evidence>
<evidence type="ECO:0000256" key="4">
    <source>
        <dbReference type="PROSITE-ProRule" id="PRU00024"/>
    </source>
</evidence>
<dbReference type="PROSITE" id="PS00518">
    <property type="entry name" value="ZF_RING_1"/>
    <property type="match status" value="1"/>
</dbReference>
<dbReference type="InterPro" id="IPR047153">
    <property type="entry name" value="TRIM45/56/19-like"/>
</dbReference>
<dbReference type="PROSITE" id="PS50089">
    <property type="entry name" value="ZF_RING_2"/>
    <property type="match status" value="1"/>
</dbReference>
<dbReference type="GO" id="GO:0005654">
    <property type="term" value="C:nucleoplasm"/>
    <property type="evidence" value="ECO:0007669"/>
    <property type="project" value="TreeGrafter"/>
</dbReference>
<dbReference type="Pfam" id="PF00643">
    <property type="entry name" value="zf-B_box"/>
    <property type="match status" value="1"/>
</dbReference>
<dbReference type="AlphaFoldDB" id="A0A7M5XIX3"/>
<keyword evidence="1" id="KW-0479">Metal-binding</keyword>
<dbReference type="GO" id="GO:0061630">
    <property type="term" value="F:ubiquitin protein ligase activity"/>
    <property type="evidence" value="ECO:0007669"/>
    <property type="project" value="TreeGrafter"/>
</dbReference>
<evidence type="ECO:0000256" key="5">
    <source>
        <dbReference type="SAM" id="Coils"/>
    </source>
</evidence>
<dbReference type="SUPFAM" id="SSF57845">
    <property type="entry name" value="B-box zinc-binding domain"/>
    <property type="match status" value="1"/>
</dbReference>
<keyword evidence="2 4" id="KW-0863">Zinc-finger</keyword>
<evidence type="ECO:0000313" key="9">
    <source>
        <dbReference type="Proteomes" id="UP000594262"/>
    </source>
</evidence>
<dbReference type="Gene3D" id="3.30.160.60">
    <property type="entry name" value="Classic Zinc Finger"/>
    <property type="match status" value="1"/>
</dbReference>
<dbReference type="InterPro" id="IPR000315">
    <property type="entry name" value="Znf_B-box"/>
</dbReference>
<evidence type="ECO:0000259" key="6">
    <source>
        <dbReference type="PROSITE" id="PS50089"/>
    </source>
</evidence>
<feature type="domain" description="B box-type" evidence="7">
    <location>
        <begin position="137"/>
        <end position="179"/>
    </location>
</feature>
<feature type="domain" description="B box-type" evidence="7">
    <location>
        <begin position="81"/>
        <end position="128"/>
    </location>
</feature>
<dbReference type="EnsemblMetazoa" id="CLYHEMT024345.2">
    <property type="protein sequence ID" value="CLYHEMP024345.2"/>
    <property type="gene ID" value="CLYHEMG024345"/>
</dbReference>
<protein>
    <submittedName>
        <fullName evidence="8">Uncharacterized protein</fullName>
    </submittedName>
</protein>
<proteinExistence type="predicted"/>
<dbReference type="InterPro" id="IPR001841">
    <property type="entry name" value="Znf_RING"/>
</dbReference>
<feature type="coiled-coil region" evidence="5">
    <location>
        <begin position="183"/>
        <end position="231"/>
    </location>
</feature>
<dbReference type="Gene3D" id="3.30.40.10">
    <property type="entry name" value="Zinc/RING finger domain, C3HC4 (zinc finger)"/>
    <property type="match status" value="1"/>
</dbReference>
<name>A0A7M5XIX3_9CNID</name>
<keyword evidence="3" id="KW-0862">Zinc</keyword>
<evidence type="ECO:0000259" key="7">
    <source>
        <dbReference type="PROSITE" id="PS50119"/>
    </source>
</evidence>
<sequence length="390" mass="43842">MAGVEVGQELECCVCLDQFVKPKLLNCMHTLCEGCIDKLIQSGTVKCPECREETKVPNGAAELSTNYIAQNIIEKVKNAAKKGPFCQDCVAESPASNHCETCVLNLCQRCTKYHQECVRFVNHKIIDIQNVTKKISSPKRYCPKHNELLKYFCQQCKVVVCNDCCMISAQHKNHDITLVSEAIDTAKEELNQKLKKMSESELTMVQCLGKVKEIHQKVAAEEENNANMIKQAFDEIRVVLAKKEEELVKQLPTIKADEKEKLKFDRFSTATSKVSQSVQYVESILNENCDDLDIICDLTKQLDEICKEYSLNGTFIVSSTPLPLYLQLKGKSTNPPLLILKSKAMLTLYHKNALSGSSLGFDMGFEKHSLNPRRDALIMISEQIGTFSLS</sequence>
<dbReference type="GO" id="GO:0008270">
    <property type="term" value="F:zinc ion binding"/>
    <property type="evidence" value="ECO:0007669"/>
    <property type="project" value="UniProtKB-KW"/>
</dbReference>
<dbReference type="InterPro" id="IPR017907">
    <property type="entry name" value="Znf_RING_CS"/>
</dbReference>
<dbReference type="InterPro" id="IPR013083">
    <property type="entry name" value="Znf_RING/FYVE/PHD"/>
</dbReference>
<dbReference type="InterPro" id="IPR018957">
    <property type="entry name" value="Znf_C3HC4_RING-type"/>
</dbReference>
<dbReference type="SMART" id="SM00184">
    <property type="entry name" value="RING"/>
    <property type="match status" value="1"/>
</dbReference>
<dbReference type="SMART" id="SM00336">
    <property type="entry name" value="BBOX"/>
    <property type="match status" value="2"/>
</dbReference>
<dbReference type="Pfam" id="PF00097">
    <property type="entry name" value="zf-C3HC4"/>
    <property type="match status" value="1"/>
</dbReference>
<feature type="domain" description="RING-type" evidence="6">
    <location>
        <begin position="12"/>
        <end position="51"/>
    </location>
</feature>
<keyword evidence="5" id="KW-0175">Coiled coil</keyword>
<keyword evidence="9" id="KW-1185">Reference proteome</keyword>
<dbReference type="Proteomes" id="UP000594262">
    <property type="component" value="Unplaced"/>
</dbReference>
<dbReference type="OrthoDB" id="342730at2759"/>
<evidence type="ECO:0000313" key="8">
    <source>
        <dbReference type="EnsemblMetazoa" id="CLYHEMP024345.2"/>
    </source>
</evidence>
<dbReference type="PROSITE" id="PS50119">
    <property type="entry name" value="ZF_BBOX"/>
    <property type="match status" value="2"/>
</dbReference>
<accession>A0A7M5XIX3</accession>
<dbReference type="SUPFAM" id="SSF57850">
    <property type="entry name" value="RING/U-box"/>
    <property type="match status" value="1"/>
</dbReference>